<dbReference type="Gene3D" id="1.10.3720.10">
    <property type="entry name" value="MetI-like"/>
    <property type="match status" value="1"/>
</dbReference>
<feature type="transmembrane region" description="Helical" evidence="8">
    <location>
        <begin position="263"/>
        <end position="282"/>
    </location>
</feature>
<keyword evidence="7 8" id="KW-0472">Membrane</keyword>
<protein>
    <submittedName>
        <fullName evidence="10">Spermidine/putrescine transport system permease protein</fullName>
    </submittedName>
</protein>
<feature type="domain" description="ABC transmembrane type-1" evidence="9">
    <location>
        <begin position="76"/>
        <end position="282"/>
    </location>
</feature>
<feature type="transmembrane region" description="Helical" evidence="8">
    <location>
        <begin position="211"/>
        <end position="234"/>
    </location>
</feature>
<reference evidence="10 11" key="1">
    <citation type="submission" date="2017-04" db="EMBL/GenBank/DDBJ databases">
        <authorList>
            <person name="Afonso C.L."/>
            <person name="Miller P.J."/>
            <person name="Scott M.A."/>
            <person name="Spackman E."/>
            <person name="Goraichik I."/>
            <person name="Dimitrov K.M."/>
            <person name="Suarez D.L."/>
            <person name="Swayne D.E."/>
        </authorList>
    </citation>
    <scope>NUCLEOTIDE SEQUENCE [LARGE SCALE GENOMIC DNA]</scope>
    <source>
        <strain evidence="10 11">USBA 355</strain>
    </source>
</reference>
<dbReference type="RefSeq" id="WP_159460102.1">
    <property type="nucleotide sequence ID" value="NZ_FWZX01000002.1"/>
</dbReference>
<evidence type="ECO:0000256" key="5">
    <source>
        <dbReference type="ARBA" id="ARBA00022692"/>
    </source>
</evidence>
<comment type="subcellular location">
    <subcellularLocation>
        <location evidence="1 8">Cell membrane</location>
        <topology evidence="1 8">Multi-pass membrane protein</topology>
    </subcellularLocation>
</comment>
<dbReference type="PANTHER" id="PTHR42929">
    <property type="entry name" value="INNER MEMBRANE ABC TRANSPORTER PERMEASE PROTEIN YDCU-RELATED-RELATED"/>
    <property type="match status" value="1"/>
</dbReference>
<accession>A0A1Y6B9H4</accession>
<evidence type="ECO:0000256" key="7">
    <source>
        <dbReference type="ARBA" id="ARBA00023136"/>
    </source>
</evidence>
<dbReference type="Pfam" id="PF00528">
    <property type="entry name" value="BPD_transp_1"/>
    <property type="match status" value="1"/>
</dbReference>
<dbReference type="AlphaFoldDB" id="A0A1Y6B9H4"/>
<feature type="transmembrane region" description="Helical" evidence="8">
    <location>
        <begin position="23"/>
        <end position="42"/>
    </location>
</feature>
<keyword evidence="11" id="KW-1185">Reference proteome</keyword>
<evidence type="ECO:0000313" key="10">
    <source>
        <dbReference type="EMBL" id="SME98031.1"/>
    </source>
</evidence>
<evidence type="ECO:0000313" key="11">
    <source>
        <dbReference type="Proteomes" id="UP000192917"/>
    </source>
</evidence>
<dbReference type="EMBL" id="FWZX01000002">
    <property type="protein sequence ID" value="SME98031.1"/>
    <property type="molecule type" value="Genomic_DNA"/>
</dbReference>
<organism evidence="10 11">
    <name type="scientific">Tistlia consotensis USBA 355</name>
    <dbReference type="NCBI Taxonomy" id="560819"/>
    <lineage>
        <taxon>Bacteria</taxon>
        <taxon>Pseudomonadati</taxon>
        <taxon>Pseudomonadota</taxon>
        <taxon>Alphaproteobacteria</taxon>
        <taxon>Rhodospirillales</taxon>
        <taxon>Rhodovibrionaceae</taxon>
        <taxon>Tistlia</taxon>
    </lineage>
</organism>
<keyword evidence="6 8" id="KW-1133">Transmembrane helix</keyword>
<dbReference type="GO" id="GO:0055085">
    <property type="term" value="P:transmembrane transport"/>
    <property type="evidence" value="ECO:0007669"/>
    <property type="project" value="InterPro"/>
</dbReference>
<evidence type="ECO:0000256" key="6">
    <source>
        <dbReference type="ARBA" id="ARBA00022989"/>
    </source>
</evidence>
<dbReference type="InterPro" id="IPR035906">
    <property type="entry name" value="MetI-like_sf"/>
</dbReference>
<keyword evidence="5 8" id="KW-0812">Transmembrane</keyword>
<dbReference type="SUPFAM" id="SSF161098">
    <property type="entry name" value="MetI-like"/>
    <property type="match status" value="1"/>
</dbReference>
<proteinExistence type="inferred from homology"/>
<name>A0A1Y6B9H4_9PROT</name>
<dbReference type="GO" id="GO:0005886">
    <property type="term" value="C:plasma membrane"/>
    <property type="evidence" value="ECO:0007669"/>
    <property type="project" value="UniProtKB-SubCell"/>
</dbReference>
<sequence length="294" mass="32702">MSADGTAAATVARRERLKLAAHIGPGTLWLLVFFVVPAFIVLRTSFYSFVDGQIVPQFTLENYLRVFREPLYAEVFVKSLAYGLIVVAIALPVGYPVAHFIARKARRNREILFLALIIPFWTSIVVRTYAWKILLGNSGLVNYLLQSAGITDEPIRFLFSLPAVLIGLVHVFLPYMILPIYASLEKQEAELEQAAQDLGANRFRTFVRITFPLSLPGVATGCMLVFIMTVSSYLTPDILGGPSQAMISNVIQSEYFETYNWPFGGALSVTFLVFSLVFFAIYSRLIKLDGGAAH</sequence>
<keyword evidence="4" id="KW-1003">Cell membrane</keyword>
<dbReference type="CDD" id="cd06261">
    <property type="entry name" value="TM_PBP2"/>
    <property type="match status" value="1"/>
</dbReference>
<feature type="transmembrane region" description="Helical" evidence="8">
    <location>
        <begin position="111"/>
        <end position="135"/>
    </location>
</feature>
<evidence type="ECO:0000256" key="3">
    <source>
        <dbReference type="ARBA" id="ARBA00022448"/>
    </source>
</evidence>
<evidence type="ECO:0000256" key="2">
    <source>
        <dbReference type="ARBA" id="ARBA00007069"/>
    </source>
</evidence>
<feature type="transmembrane region" description="Helical" evidence="8">
    <location>
        <begin position="155"/>
        <end position="178"/>
    </location>
</feature>
<gene>
    <name evidence="10" type="ORF">SAMN05428998_102136</name>
</gene>
<dbReference type="STRING" id="560819.SAMN05428998_102136"/>
<comment type="similarity">
    <text evidence="2">Belongs to the binding-protein-dependent transport system permease family. CysTW subfamily.</text>
</comment>
<feature type="transmembrane region" description="Helical" evidence="8">
    <location>
        <begin position="80"/>
        <end position="102"/>
    </location>
</feature>
<evidence type="ECO:0000259" key="9">
    <source>
        <dbReference type="PROSITE" id="PS50928"/>
    </source>
</evidence>
<evidence type="ECO:0000256" key="1">
    <source>
        <dbReference type="ARBA" id="ARBA00004651"/>
    </source>
</evidence>
<dbReference type="Proteomes" id="UP000192917">
    <property type="component" value="Unassembled WGS sequence"/>
</dbReference>
<dbReference type="InterPro" id="IPR000515">
    <property type="entry name" value="MetI-like"/>
</dbReference>
<dbReference type="PANTHER" id="PTHR42929:SF1">
    <property type="entry name" value="INNER MEMBRANE ABC TRANSPORTER PERMEASE PROTEIN YDCU-RELATED"/>
    <property type="match status" value="1"/>
</dbReference>
<dbReference type="PROSITE" id="PS50928">
    <property type="entry name" value="ABC_TM1"/>
    <property type="match status" value="1"/>
</dbReference>
<evidence type="ECO:0000256" key="8">
    <source>
        <dbReference type="RuleBase" id="RU363032"/>
    </source>
</evidence>
<evidence type="ECO:0000256" key="4">
    <source>
        <dbReference type="ARBA" id="ARBA00022475"/>
    </source>
</evidence>
<keyword evidence="3 8" id="KW-0813">Transport</keyword>